<keyword evidence="1 2" id="KW-0195">Cyclin</keyword>
<comment type="similarity">
    <text evidence="2">Belongs to the cyclin family.</text>
</comment>
<dbReference type="Pfam" id="PF02984">
    <property type="entry name" value="Cyclin_C"/>
    <property type="match status" value="1"/>
</dbReference>
<protein>
    <submittedName>
        <fullName evidence="5">Cyclin-like protein</fullName>
    </submittedName>
</protein>
<dbReference type="Proteomes" id="UP000193648">
    <property type="component" value="Unassembled WGS sequence"/>
</dbReference>
<feature type="domain" description="Cyclin-like" evidence="3">
    <location>
        <begin position="66"/>
        <end position="153"/>
    </location>
</feature>
<dbReference type="InterPro" id="IPR039361">
    <property type="entry name" value="Cyclin"/>
</dbReference>
<dbReference type="Pfam" id="PF00134">
    <property type="entry name" value="Cyclin_N"/>
    <property type="match status" value="1"/>
</dbReference>
<dbReference type="PANTHER" id="PTHR10177">
    <property type="entry name" value="CYCLINS"/>
    <property type="match status" value="1"/>
</dbReference>
<evidence type="ECO:0000256" key="2">
    <source>
        <dbReference type="RuleBase" id="RU000383"/>
    </source>
</evidence>
<dbReference type="SMART" id="SM01332">
    <property type="entry name" value="Cyclin_C"/>
    <property type="match status" value="1"/>
</dbReference>
<dbReference type="STRING" id="64571.A0A1Y2GDW8"/>
<evidence type="ECO:0000256" key="1">
    <source>
        <dbReference type="ARBA" id="ARBA00023127"/>
    </source>
</evidence>
<evidence type="ECO:0000313" key="5">
    <source>
        <dbReference type="EMBL" id="ORZ08039.1"/>
    </source>
</evidence>
<dbReference type="InParanoid" id="A0A1Y2GDW8"/>
<dbReference type="EMBL" id="MCFF01000039">
    <property type="protein sequence ID" value="ORZ08039.1"/>
    <property type="molecule type" value="Genomic_DNA"/>
</dbReference>
<feature type="domain" description="Cyclin C-terminal" evidence="4">
    <location>
        <begin position="162"/>
        <end position="281"/>
    </location>
</feature>
<dbReference type="InterPro" id="IPR004367">
    <property type="entry name" value="Cyclin_C-dom"/>
</dbReference>
<evidence type="ECO:0000259" key="4">
    <source>
        <dbReference type="SMART" id="SM01332"/>
    </source>
</evidence>
<evidence type="ECO:0000313" key="6">
    <source>
        <dbReference type="Proteomes" id="UP000193648"/>
    </source>
</evidence>
<keyword evidence="6" id="KW-1185">Reference proteome</keyword>
<dbReference type="RefSeq" id="XP_021878273.1">
    <property type="nucleotide sequence ID" value="XM_022019591.1"/>
</dbReference>
<name>A0A1Y2GDW8_9FUNG</name>
<gene>
    <name evidence="5" type="ORF">BCR41DRAFT_149963</name>
</gene>
<organism evidence="5 6">
    <name type="scientific">Lobosporangium transversale</name>
    <dbReference type="NCBI Taxonomy" id="64571"/>
    <lineage>
        <taxon>Eukaryota</taxon>
        <taxon>Fungi</taxon>
        <taxon>Fungi incertae sedis</taxon>
        <taxon>Mucoromycota</taxon>
        <taxon>Mortierellomycotina</taxon>
        <taxon>Mortierellomycetes</taxon>
        <taxon>Mortierellales</taxon>
        <taxon>Mortierellaceae</taxon>
        <taxon>Lobosporangium</taxon>
    </lineage>
</organism>
<reference evidence="5 6" key="1">
    <citation type="submission" date="2016-07" db="EMBL/GenBank/DDBJ databases">
        <title>Pervasive Adenine N6-methylation of Active Genes in Fungi.</title>
        <authorList>
            <consortium name="DOE Joint Genome Institute"/>
            <person name="Mondo S.J."/>
            <person name="Dannebaum R.O."/>
            <person name="Kuo R.C."/>
            <person name="Labutti K."/>
            <person name="Haridas S."/>
            <person name="Kuo A."/>
            <person name="Salamov A."/>
            <person name="Ahrendt S.R."/>
            <person name="Lipzen A."/>
            <person name="Sullivan W."/>
            <person name="Andreopoulos W.B."/>
            <person name="Clum A."/>
            <person name="Lindquist E."/>
            <person name="Daum C."/>
            <person name="Ramamoorthy G.K."/>
            <person name="Gryganskyi A."/>
            <person name="Culley D."/>
            <person name="Magnuson J.K."/>
            <person name="James T.Y."/>
            <person name="O'Malley M.A."/>
            <person name="Stajich J.E."/>
            <person name="Spatafora J.W."/>
            <person name="Visel A."/>
            <person name="Grigoriev I.V."/>
        </authorList>
    </citation>
    <scope>NUCLEOTIDE SEQUENCE [LARGE SCALE GENOMIC DNA]</scope>
    <source>
        <strain evidence="5 6">NRRL 3116</strain>
    </source>
</reference>
<dbReference type="AlphaFoldDB" id="A0A1Y2GDW8"/>
<dbReference type="InterPro" id="IPR036915">
    <property type="entry name" value="Cyclin-like_sf"/>
</dbReference>
<accession>A0A1Y2GDW8</accession>
<dbReference type="OrthoDB" id="5590282at2759"/>
<dbReference type="SUPFAM" id="SSF47954">
    <property type="entry name" value="Cyclin-like"/>
    <property type="match status" value="2"/>
</dbReference>
<sequence length="284" mass="32382">MTRRPRKTTSRPRLLIVDPFPMCHYYWNEYCNDAFNYLLEIESRYDRYMYMAPDSTFSIDRQALVLWVIGICYREFDYQRSTVHAAIHIMDRYLIAKGSECTVEDLQAIGICASMIAGKLDETACAVNVERCLIFCNFYTSKHLAKTELAILVALKFEILVASATGFADFFKRAVPALPEVSALFDFLCDISLLSSKFLDYNTSQIAASAMWIALCAAHKDWNENLAIFTGYSRIDLTPCSMIFKELVESLHGNLNLQNKLQIALGSQYPLAPYLQTLNKVLEC</sequence>
<dbReference type="InterPro" id="IPR006671">
    <property type="entry name" value="Cyclin_N"/>
</dbReference>
<feature type="domain" description="Cyclin-like" evidence="3">
    <location>
        <begin position="165"/>
        <end position="246"/>
    </location>
</feature>
<evidence type="ECO:0000259" key="3">
    <source>
        <dbReference type="SMART" id="SM00385"/>
    </source>
</evidence>
<dbReference type="InterPro" id="IPR013763">
    <property type="entry name" value="Cyclin-like_dom"/>
</dbReference>
<dbReference type="GeneID" id="33561436"/>
<dbReference type="SMART" id="SM00385">
    <property type="entry name" value="CYCLIN"/>
    <property type="match status" value="2"/>
</dbReference>
<comment type="caution">
    <text evidence="5">The sequence shown here is derived from an EMBL/GenBank/DDBJ whole genome shotgun (WGS) entry which is preliminary data.</text>
</comment>
<proteinExistence type="inferred from homology"/>
<dbReference type="Gene3D" id="1.10.472.10">
    <property type="entry name" value="Cyclin-like"/>
    <property type="match status" value="2"/>
</dbReference>